<evidence type="ECO:0000256" key="3">
    <source>
        <dbReference type="ARBA" id="ARBA00023315"/>
    </source>
</evidence>
<sequence>AAAPATPAEPPAPAAPGGNAVLRRVAYVGMRKAIGTAMAASWAAVPLVTQHAAIDVSALLDLRARINRDRDAERRVSLTDLLIRITARALVRVPELNAVFDGHELQILRDVDMGLAIAVDDGLVVPVIRAADRRSIDEIAADTKALAAKARTRTLVEADLVGATFTISNEGVFGSVDHFTPIVPLPQVAILGVGRTVDTPVAVDGRVEIRPLTGFSLSHDHRVVDGAPAAKFLAAFEALLANPIAAVV</sequence>
<dbReference type="GO" id="GO:0005737">
    <property type="term" value="C:cytoplasm"/>
    <property type="evidence" value="ECO:0007669"/>
    <property type="project" value="TreeGrafter"/>
</dbReference>
<evidence type="ECO:0000256" key="2">
    <source>
        <dbReference type="ARBA" id="ARBA00022679"/>
    </source>
</evidence>
<protein>
    <submittedName>
        <fullName evidence="5">2-oxo acid dehydrogenase subunit E2</fullName>
    </submittedName>
</protein>
<dbReference type="AlphaFoldDB" id="A0A4Q9VMH4"/>
<dbReference type="GO" id="GO:0016407">
    <property type="term" value="F:acetyltransferase activity"/>
    <property type="evidence" value="ECO:0007669"/>
    <property type="project" value="TreeGrafter"/>
</dbReference>
<dbReference type="Gene3D" id="3.30.559.10">
    <property type="entry name" value="Chloramphenicol acetyltransferase-like domain"/>
    <property type="match status" value="1"/>
</dbReference>
<reference evidence="5 6" key="1">
    <citation type="submission" date="2019-02" db="EMBL/GenBank/DDBJ databases">
        <title>Siculibacillus lacustris gen. nov., sp. nov., a new rosette-forming bacterium isolated from a freshwater crater lake (Lake St. Ana, Romania).</title>
        <authorList>
            <person name="Felfoldi T."/>
            <person name="Marton Z."/>
            <person name="Szabo A."/>
            <person name="Mentes A."/>
            <person name="Boka K."/>
            <person name="Marialigeti K."/>
            <person name="Mathe I."/>
            <person name="Koncz M."/>
            <person name="Schumann P."/>
            <person name="Toth E."/>
        </authorList>
    </citation>
    <scope>NUCLEOTIDE SEQUENCE [LARGE SCALE GENOMIC DNA]</scope>
    <source>
        <strain evidence="5 6">SA-279</strain>
    </source>
</reference>
<keyword evidence="6" id="KW-1185">Reference proteome</keyword>
<evidence type="ECO:0000313" key="6">
    <source>
        <dbReference type="Proteomes" id="UP000292781"/>
    </source>
</evidence>
<gene>
    <name evidence="5" type="ORF">EYW49_14150</name>
</gene>
<dbReference type="RefSeq" id="WP_165498259.1">
    <property type="nucleotide sequence ID" value="NZ_SJFN01000021.1"/>
</dbReference>
<dbReference type="Pfam" id="PF00198">
    <property type="entry name" value="2-oxoacid_dh"/>
    <property type="match status" value="1"/>
</dbReference>
<evidence type="ECO:0000313" key="5">
    <source>
        <dbReference type="EMBL" id="TBW36245.1"/>
    </source>
</evidence>
<accession>A0A4Q9VMH4</accession>
<dbReference type="EMBL" id="SJFN01000021">
    <property type="protein sequence ID" value="TBW36245.1"/>
    <property type="molecule type" value="Genomic_DNA"/>
</dbReference>
<keyword evidence="3" id="KW-0012">Acyltransferase</keyword>
<feature type="non-terminal residue" evidence="5">
    <location>
        <position position="1"/>
    </location>
</feature>
<evidence type="ECO:0000259" key="4">
    <source>
        <dbReference type="Pfam" id="PF00198"/>
    </source>
</evidence>
<dbReference type="InterPro" id="IPR023213">
    <property type="entry name" value="CAT-like_dom_sf"/>
</dbReference>
<feature type="domain" description="2-oxoacid dehydrogenase acyltransferase catalytic" evidence="4">
    <location>
        <begin position="23"/>
        <end position="245"/>
    </location>
</feature>
<keyword evidence="2" id="KW-0808">Transferase</keyword>
<dbReference type="InterPro" id="IPR001078">
    <property type="entry name" value="2-oxoacid_DH_actylTfrase"/>
</dbReference>
<organism evidence="5 6">
    <name type="scientific">Siculibacillus lacustris</name>
    <dbReference type="NCBI Taxonomy" id="1549641"/>
    <lineage>
        <taxon>Bacteria</taxon>
        <taxon>Pseudomonadati</taxon>
        <taxon>Pseudomonadota</taxon>
        <taxon>Alphaproteobacteria</taxon>
        <taxon>Hyphomicrobiales</taxon>
        <taxon>Ancalomicrobiaceae</taxon>
        <taxon>Siculibacillus</taxon>
    </lineage>
</organism>
<dbReference type="InterPro" id="IPR050743">
    <property type="entry name" value="2-oxoacid_DH_E2_comp"/>
</dbReference>
<dbReference type="GO" id="GO:0031405">
    <property type="term" value="F:lipoic acid binding"/>
    <property type="evidence" value="ECO:0007669"/>
    <property type="project" value="TreeGrafter"/>
</dbReference>
<comment type="cofactor">
    <cofactor evidence="1">
        <name>(R)-lipoate</name>
        <dbReference type="ChEBI" id="CHEBI:83088"/>
    </cofactor>
</comment>
<comment type="caution">
    <text evidence="5">The sequence shown here is derived from an EMBL/GenBank/DDBJ whole genome shotgun (WGS) entry which is preliminary data.</text>
</comment>
<name>A0A4Q9VMH4_9HYPH</name>
<dbReference type="PANTHER" id="PTHR43178:SF5">
    <property type="entry name" value="LIPOAMIDE ACYLTRANSFERASE COMPONENT OF BRANCHED-CHAIN ALPHA-KETO ACID DEHYDROGENASE COMPLEX, MITOCHONDRIAL"/>
    <property type="match status" value="1"/>
</dbReference>
<dbReference type="SUPFAM" id="SSF52777">
    <property type="entry name" value="CoA-dependent acyltransferases"/>
    <property type="match status" value="1"/>
</dbReference>
<dbReference type="PANTHER" id="PTHR43178">
    <property type="entry name" value="DIHYDROLIPOAMIDE ACETYLTRANSFERASE COMPONENT OF PYRUVATE DEHYDROGENASE COMPLEX"/>
    <property type="match status" value="1"/>
</dbReference>
<evidence type="ECO:0000256" key="1">
    <source>
        <dbReference type="ARBA" id="ARBA00001938"/>
    </source>
</evidence>
<proteinExistence type="predicted"/>
<dbReference type="Proteomes" id="UP000292781">
    <property type="component" value="Unassembled WGS sequence"/>
</dbReference>